<evidence type="ECO:0000256" key="2">
    <source>
        <dbReference type="ARBA" id="ARBA00022723"/>
    </source>
</evidence>
<evidence type="ECO:0008006" key="13">
    <source>
        <dbReference type="Google" id="ProtNLM"/>
    </source>
</evidence>
<evidence type="ECO:0000256" key="7">
    <source>
        <dbReference type="ARBA" id="ARBA00023242"/>
    </source>
</evidence>
<evidence type="ECO:0000313" key="12">
    <source>
        <dbReference type="Proteomes" id="UP000193986"/>
    </source>
</evidence>
<evidence type="ECO:0000259" key="10">
    <source>
        <dbReference type="SMART" id="SM00906"/>
    </source>
</evidence>
<dbReference type="CDD" id="cd12148">
    <property type="entry name" value="fungal_TF_MHR"/>
    <property type="match status" value="1"/>
</dbReference>
<protein>
    <recommendedName>
        <fullName evidence="13">Fungal-specific transcription factor domain-domain-containing protein</fullName>
    </recommendedName>
</protein>
<reference evidence="11 12" key="1">
    <citation type="submission" date="2016-07" db="EMBL/GenBank/DDBJ databases">
        <title>Pervasive Adenine N6-methylation of Active Genes in Fungi.</title>
        <authorList>
            <consortium name="DOE Joint Genome Institute"/>
            <person name="Mondo S.J."/>
            <person name="Dannebaum R.O."/>
            <person name="Kuo R.C."/>
            <person name="Labutti K."/>
            <person name="Haridas S."/>
            <person name="Kuo A."/>
            <person name="Salamov A."/>
            <person name="Ahrendt S.R."/>
            <person name="Lipzen A."/>
            <person name="Sullivan W."/>
            <person name="Andreopoulos W.B."/>
            <person name="Clum A."/>
            <person name="Lindquist E."/>
            <person name="Daum C."/>
            <person name="Ramamoorthy G.K."/>
            <person name="Gryganskyi A."/>
            <person name="Culley D."/>
            <person name="Magnuson J.K."/>
            <person name="James T.Y."/>
            <person name="O'Malley M.A."/>
            <person name="Stajich J.E."/>
            <person name="Spatafora J.W."/>
            <person name="Visel A."/>
            <person name="Grigoriev I.V."/>
        </authorList>
    </citation>
    <scope>NUCLEOTIDE SEQUENCE [LARGE SCALE GENOMIC DNA]</scope>
    <source>
        <strain evidence="11 12">68-887.2</strain>
    </source>
</reference>
<dbReference type="CDD" id="cd00067">
    <property type="entry name" value="GAL4"/>
    <property type="match status" value="1"/>
</dbReference>
<dbReference type="Pfam" id="PF00172">
    <property type="entry name" value="Zn_clus"/>
    <property type="match status" value="1"/>
</dbReference>
<dbReference type="InterPro" id="IPR007219">
    <property type="entry name" value="XnlR_reg_dom"/>
</dbReference>
<keyword evidence="4" id="KW-0805">Transcription regulation</keyword>
<dbReference type="InterPro" id="IPR001138">
    <property type="entry name" value="Zn2Cys6_DnaBD"/>
</dbReference>
<gene>
    <name evidence="11" type="ORF">BCR39DRAFT_163840</name>
</gene>
<keyword evidence="7" id="KW-0539">Nucleus</keyword>
<dbReference type="InterPro" id="IPR036864">
    <property type="entry name" value="Zn2-C6_fun-type_DNA-bd_sf"/>
</dbReference>
<dbReference type="AlphaFoldDB" id="A0A1Y2B511"/>
<comment type="caution">
    <text evidence="11">The sequence shown here is derived from an EMBL/GenBank/DDBJ whole genome shotgun (WGS) entry which is preliminary data.</text>
</comment>
<dbReference type="GO" id="GO:0008270">
    <property type="term" value="F:zinc ion binding"/>
    <property type="evidence" value="ECO:0007669"/>
    <property type="project" value="InterPro"/>
</dbReference>
<proteinExistence type="predicted"/>
<keyword evidence="2" id="KW-0479">Metal-binding</keyword>
<feature type="region of interest" description="Disordered" evidence="8">
    <location>
        <begin position="104"/>
        <end position="140"/>
    </location>
</feature>
<evidence type="ECO:0000256" key="6">
    <source>
        <dbReference type="ARBA" id="ARBA00023163"/>
    </source>
</evidence>
<evidence type="ECO:0000313" key="11">
    <source>
        <dbReference type="EMBL" id="ORY29824.1"/>
    </source>
</evidence>
<evidence type="ECO:0000256" key="5">
    <source>
        <dbReference type="ARBA" id="ARBA00023125"/>
    </source>
</evidence>
<dbReference type="GO" id="GO:0000981">
    <property type="term" value="F:DNA-binding transcription factor activity, RNA polymerase II-specific"/>
    <property type="evidence" value="ECO:0007669"/>
    <property type="project" value="InterPro"/>
</dbReference>
<dbReference type="GO" id="GO:0043565">
    <property type="term" value="F:sequence-specific DNA binding"/>
    <property type="evidence" value="ECO:0007669"/>
    <property type="project" value="TreeGrafter"/>
</dbReference>
<comment type="subcellular location">
    <subcellularLocation>
        <location evidence="1">Nucleus</location>
    </subcellularLocation>
</comment>
<dbReference type="SUPFAM" id="SSF57701">
    <property type="entry name" value="Zn2/Cys6 DNA-binding domain"/>
    <property type="match status" value="1"/>
</dbReference>
<feature type="domain" description="Xylanolytic transcriptional activator regulatory" evidence="10">
    <location>
        <begin position="306"/>
        <end position="389"/>
    </location>
</feature>
<keyword evidence="3" id="KW-0862">Zinc</keyword>
<dbReference type="PANTHER" id="PTHR47782">
    <property type="entry name" value="ZN(II)2CYS6 TRANSCRIPTION FACTOR (EUROFUNG)-RELATED"/>
    <property type="match status" value="1"/>
</dbReference>
<dbReference type="Gene3D" id="4.10.240.10">
    <property type="entry name" value="Zn(2)-C6 fungal-type DNA-binding domain"/>
    <property type="match status" value="1"/>
</dbReference>
<keyword evidence="12" id="KW-1185">Reference proteome</keyword>
<keyword evidence="6" id="KW-0804">Transcription</keyword>
<dbReference type="GO" id="GO:0045944">
    <property type="term" value="P:positive regulation of transcription by RNA polymerase II"/>
    <property type="evidence" value="ECO:0007669"/>
    <property type="project" value="TreeGrafter"/>
</dbReference>
<sequence>MTAQEQGDNSASPTSAPQACKRCYLRKRKSQCDRRRPRCTNCVEAKVQCEVSVKTSKRTLLIQTTDLQNNTKELQERIDWLEAFIVSAHSHLAGISDLPTGHTLDSIHDQGPTPQSLRDTHNFVPSWEDTSSSPVPDQNHSASPDLYLSLSALATSGLVMRDSFDTAADVSSHSVYTSAAHNPRFPAIETALEYARAFLGEYKQGYHCVALDEIEEDLNLVYGENGLTSPNFAASRFRSFTVLYLWYCMRRGTEILNETDKQYAQTCRSFAMRELTHVLAQENLLAVQALTLLCAVAIHEPGGPSIWQLLGLAARTAIALDLHRRDDVYLASVSGSMDQAVLIRHNEGRKNLFWALYSLDRLTVLTLSRPPAIQDAIIDVEFPSIPVTRSSIGVSDVALRIHNLQLRIIYGKVYESLYAVSVKTDRPRAEGEAIVADLMRQIQSWYSSSPLKVPFAPISEATTSRQVTDDISYHQVVMALHRPSRLISDVSSDFIRTLKGSADISVDLYRHYWSKNQVIINWNHLCQLFTSCITLAYCFTEHISRPDLNDIPASEIIRRFAQCQDLLARFGPTWPESQKYQTMFNALVAPLVNSVVTSQQNPVTNPADNTDSCITASVTNTDSTGDESVDDMSWLLNELLADTENVGNFSPNAVIRGLWDDNTITNL</sequence>
<feature type="compositionally biased region" description="Polar residues" evidence="8">
    <location>
        <begin position="128"/>
        <end position="140"/>
    </location>
</feature>
<dbReference type="SMART" id="SM00066">
    <property type="entry name" value="GAL4"/>
    <property type="match status" value="1"/>
</dbReference>
<evidence type="ECO:0000256" key="3">
    <source>
        <dbReference type="ARBA" id="ARBA00022833"/>
    </source>
</evidence>
<dbReference type="GO" id="GO:0005634">
    <property type="term" value="C:nucleus"/>
    <property type="evidence" value="ECO:0007669"/>
    <property type="project" value="UniProtKB-SubCell"/>
</dbReference>
<dbReference type="Proteomes" id="UP000193986">
    <property type="component" value="Unassembled WGS sequence"/>
</dbReference>
<dbReference type="Pfam" id="PF04082">
    <property type="entry name" value="Fungal_trans"/>
    <property type="match status" value="1"/>
</dbReference>
<organism evidence="11 12">
    <name type="scientific">Naematelia encephala</name>
    <dbReference type="NCBI Taxonomy" id="71784"/>
    <lineage>
        <taxon>Eukaryota</taxon>
        <taxon>Fungi</taxon>
        <taxon>Dikarya</taxon>
        <taxon>Basidiomycota</taxon>
        <taxon>Agaricomycotina</taxon>
        <taxon>Tremellomycetes</taxon>
        <taxon>Tremellales</taxon>
        <taxon>Naemateliaceae</taxon>
        <taxon>Naematelia</taxon>
    </lineage>
</organism>
<keyword evidence="5" id="KW-0238">DNA-binding</keyword>
<dbReference type="PANTHER" id="PTHR47782:SF12">
    <property type="entry name" value="ZN(II)2CYS6 TRANSCRIPTION FACTOR (EUROFUNG)"/>
    <property type="match status" value="1"/>
</dbReference>
<dbReference type="EMBL" id="MCFC01000023">
    <property type="protein sequence ID" value="ORY29824.1"/>
    <property type="molecule type" value="Genomic_DNA"/>
</dbReference>
<evidence type="ECO:0000259" key="9">
    <source>
        <dbReference type="SMART" id="SM00066"/>
    </source>
</evidence>
<evidence type="ECO:0000256" key="8">
    <source>
        <dbReference type="SAM" id="MobiDB-lite"/>
    </source>
</evidence>
<feature type="domain" description="Zn(2)-C6 fungal-type" evidence="9">
    <location>
        <begin position="14"/>
        <end position="60"/>
    </location>
</feature>
<dbReference type="InterPro" id="IPR052202">
    <property type="entry name" value="Yeast_MetPath_Reg"/>
</dbReference>
<name>A0A1Y2B511_9TREE</name>
<dbReference type="OrthoDB" id="25921at2759"/>
<evidence type="ECO:0000256" key="4">
    <source>
        <dbReference type="ARBA" id="ARBA00023015"/>
    </source>
</evidence>
<accession>A0A1Y2B511</accession>
<dbReference type="InParanoid" id="A0A1Y2B511"/>
<evidence type="ECO:0000256" key="1">
    <source>
        <dbReference type="ARBA" id="ARBA00004123"/>
    </source>
</evidence>
<dbReference type="SMART" id="SM00906">
    <property type="entry name" value="Fungal_trans"/>
    <property type="match status" value="1"/>
</dbReference>
<dbReference type="GO" id="GO:0006351">
    <property type="term" value="P:DNA-templated transcription"/>
    <property type="evidence" value="ECO:0007669"/>
    <property type="project" value="InterPro"/>
</dbReference>